<accession>A0A1X7LR26</accession>
<dbReference type="NCBIfam" id="TIGR00036">
    <property type="entry name" value="dapB"/>
    <property type="match status" value="1"/>
</dbReference>
<gene>
    <name evidence="12" type="primary">dapB</name>
    <name evidence="15" type="ORF">SAMN06265784_107273</name>
</gene>
<dbReference type="UniPathway" id="UPA00034">
    <property type="reaction ID" value="UER00018"/>
</dbReference>
<evidence type="ECO:0000256" key="3">
    <source>
        <dbReference type="ARBA" id="ARBA00022857"/>
    </source>
</evidence>
<dbReference type="Proteomes" id="UP000193228">
    <property type="component" value="Unassembled WGS sequence"/>
</dbReference>
<dbReference type="Pfam" id="PF01113">
    <property type="entry name" value="DapB_N"/>
    <property type="match status" value="1"/>
</dbReference>
<feature type="binding site" evidence="12">
    <location>
        <begin position="164"/>
        <end position="165"/>
    </location>
    <ligand>
        <name>(S)-2,3,4,5-tetrahydrodipicolinate</name>
        <dbReference type="ChEBI" id="CHEBI:16845"/>
    </ligand>
</feature>
<comment type="catalytic activity">
    <reaction evidence="10 12">
        <text>(S)-2,3,4,5-tetrahydrodipicolinate + NADP(+) + H2O = (2S,4S)-4-hydroxy-2,3,4,5-tetrahydrodipicolinate + NADPH + H(+)</text>
        <dbReference type="Rhea" id="RHEA:35331"/>
        <dbReference type="ChEBI" id="CHEBI:15377"/>
        <dbReference type="ChEBI" id="CHEBI:15378"/>
        <dbReference type="ChEBI" id="CHEBI:16845"/>
        <dbReference type="ChEBI" id="CHEBI:57783"/>
        <dbReference type="ChEBI" id="CHEBI:58349"/>
        <dbReference type="ChEBI" id="CHEBI:67139"/>
        <dbReference type="EC" id="1.17.1.8"/>
    </reaction>
</comment>
<feature type="domain" description="Dihydrodipicolinate reductase N-terminal" evidence="13">
    <location>
        <begin position="4"/>
        <end position="124"/>
    </location>
</feature>
<evidence type="ECO:0000256" key="6">
    <source>
        <dbReference type="ARBA" id="ARBA00023027"/>
    </source>
</evidence>
<feature type="domain" description="Dihydrodipicolinate reductase C-terminal" evidence="14">
    <location>
        <begin position="131"/>
        <end position="249"/>
    </location>
</feature>
<dbReference type="GO" id="GO:0008839">
    <property type="term" value="F:4-hydroxy-tetrahydrodipicolinate reductase"/>
    <property type="evidence" value="ECO:0007669"/>
    <property type="project" value="UniProtKB-UniRule"/>
</dbReference>
<comment type="subcellular location">
    <subcellularLocation>
        <location evidence="12">Cytoplasm</location>
    </subcellularLocation>
</comment>
<dbReference type="STRING" id="1515439.SAMN06265784_107273"/>
<dbReference type="GO" id="GO:0009089">
    <property type="term" value="P:lysine biosynthetic process via diaminopimelate"/>
    <property type="evidence" value="ECO:0007669"/>
    <property type="project" value="UniProtKB-UniRule"/>
</dbReference>
<keyword evidence="6 12" id="KW-0520">NAD</keyword>
<dbReference type="Gene3D" id="3.40.50.720">
    <property type="entry name" value="NAD(P)-binding Rossmann-like Domain"/>
    <property type="match status" value="1"/>
</dbReference>
<evidence type="ECO:0000313" key="16">
    <source>
        <dbReference type="Proteomes" id="UP000193228"/>
    </source>
</evidence>
<feature type="binding site" evidence="12">
    <location>
        <begin position="122"/>
        <end position="125"/>
    </location>
    <ligand>
        <name>NAD(+)</name>
        <dbReference type="ChEBI" id="CHEBI:57540"/>
    </ligand>
</feature>
<comment type="catalytic activity">
    <reaction evidence="11 12">
        <text>(S)-2,3,4,5-tetrahydrodipicolinate + NAD(+) + H2O = (2S,4S)-4-hydroxy-2,3,4,5-tetrahydrodipicolinate + NADH + H(+)</text>
        <dbReference type="Rhea" id="RHEA:35323"/>
        <dbReference type="ChEBI" id="CHEBI:15377"/>
        <dbReference type="ChEBI" id="CHEBI:15378"/>
        <dbReference type="ChEBI" id="CHEBI:16845"/>
        <dbReference type="ChEBI" id="CHEBI:57540"/>
        <dbReference type="ChEBI" id="CHEBI:57945"/>
        <dbReference type="ChEBI" id="CHEBI:67139"/>
        <dbReference type="EC" id="1.17.1.8"/>
    </reaction>
</comment>
<feature type="binding site" evidence="12">
    <location>
        <begin position="9"/>
        <end position="14"/>
    </location>
    <ligand>
        <name>NAD(+)</name>
        <dbReference type="ChEBI" id="CHEBI:57540"/>
    </ligand>
</feature>
<evidence type="ECO:0000256" key="8">
    <source>
        <dbReference type="ARBA" id="ARBA00037922"/>
    </source>
</evidence>
<evidence type="ECO:0000256" key="1">
    <source>
        <dbReference type="ARBA" id="ARBA00006642"/>
    </source>
</evidence>
<evidence type="ECO:0000256" key="4">
    <source>
        <dbReference type="ARBA" id="ARBA00022915"/>
    </source>
</evidence>
<evidence type="ECO:0000256" key="9">
    <source>
        <dbReference type="ARBA" id="ARBA00038983"/>
    </source>
</evidence>
<dbReference type="SUPFAM" id="SSF51735">
    <property type="entry name" value="NAD(P)-binding Rossmann-fold domains"/>
    <property type="match status" value="1"/>
</dbReference>
<keyword evidence="7 12" id="KW-0457">Lysine biosynthesis</keyword>
<dbReference type="GO" id="GO:0005829">
    <property type="term" value="C:cytosol"/>
    <property type="evidence" value="ECO:0007669"/>
    <property type="project" value="TreeGrafter"/>
</dbReference>
<proteinExistence type="inferred from homology"/>
<comment type="caution">
    <text evidence="12">Was originally thought to be a dihydrodipicolinate reductase (DHDPR), catalyzing the conversion of dihydrodipicolinate to tetrahydrodipicolinate. However, it was shown in E.coli that the substrate of the enzymatic reaction is not dihydrodipicolinate (DHDP) but in fact (2S,4S)-4-hydroxy-2,3,4,5-tetrahydrodipicolinic acid (HTPA), the product released by the DapA-catalyzed reaction.</text>
</comment>
<dbReference type="EC" id="1.17.1.8" evidence="9 12"/>
<name>A0A1X7LR26_9BURK</name>
<dbReference type="GO" id="GO:0016726">
    <property type="term" value="F:oxidoreductase activity, acting on CH or CH2 groups, NAD or NADP as acceptor"/>
    <property type="evidence" value="ECO:0007669"/>
    <property type="project" value="UniProtKB-UniRule"/>
</dbReference>
<organism evidence="15 16">
    <name type="scientific">Paraburkholderia susongensis</name>
    <dbReference type="NCBI Taxonomy" id="1515439"/>
    <lineage>
        <taxon>Bacteria</taxon>
        <taxon>Pseudomonadati</taxon>
        <taxon>Pseudomonadota</taxon>
        <taxon>Betaproteobacteria</taxon>
        <taxon>Burkholderiales</taxon>
        <taxon>Burkholderiaceae</taxon>
        <taxon>Paraburkholderia</taxon>
    </lineage>
</organism>
<dbReference type="SUPFAM" id="SSF55347">
    <property type="entry name" value="Glyceraldehyde-3-phosphate dehydrogenase-like, C-terminal domain"/>
    <property type="match status" value="1"/>
</dbReference>
<dbReference type="InterPro" id="IPR000846">
    <property type="entry name" value="DapB_N"/>
</dbReference>
<dbReference type="Pfam" id="PF05173">
    <property type="entry name" value="DapB_C"/>
    <property type="match status" value="1"/>
</dbReference>
<keyword evidence="2 12" id="KW-0028">Amino-acid biosynthesis</keyword>
<evidence type="ECO:0000256" key="10">
    <source>
        <dbReference type="ARBA" id="ARBA00049080"/>
    </source>
</evidence>
<reference evidence="16" key="1">
    <citation type="submission" date="2017-04" db="EMBL/GenBank/DDBJ databases">
        <authorList>
            <person name="Varghese N."/>
            <person name="Submissions S."/>
        </authorList>
    </citation>
    <scope>NUCLEOTIDE SEQUENCE [LARGE SCALE GENOMIC DNA]</scope>
    <source>
        <strain evidence="16">LMG 29540</strain>
    </source>
</reference>
<feature type="active site" description="Proton donor/acceptor" evidence="12">
    <location>
        <position position="154"/>
    </location>
</feature>
<dbReference type="AlphaFoldDB" id="A0A1X7LR26"/>
<comment type="caution">
    <text evidence="12">Lacks conserved residue(s) required for the propagation of feature annotation.</text>
</comment>
<protein>
    <recommendedName>
        <fullName evidence="9 12">4-hydroxy-tetrahydrodipicolinate reductase</fullName>
        <shortName evidence="12">HTPA reductase</shortName>
        <ecNumber evidence="9 12">1.17.1.8</ecNumber>
    </recommendedName>
</protein>
<dbReference type="GO" id="GO:0051287">
    <property type="term" value="F:NAD binding"/>
    <property type="evidence" value="ECO:0007669"/>
    <property type="project" value="UniProtKB-UniRule"/>
</dbReference>
<dbReference type="PANTHER" id="PTHR20836:SF0">
    <property type="entry name" value="4-HYDROXY-TETRAHYDRODIPICOLINATE REDUCTASE 1, CHLOROPLASTIC-RELATED"/>
    <property type="match status" value="1"/>
</dbReference>
<evidence type="ECO:0000256" key="7">
    <source>
        <dbReference type="ARBA" id="ARBA00023154"/>
    </source>
</evidence>
<keyword evidence="5 12" id="KW-0560">Oxidoreductase</keyword>
<dbReference type="Gene3D" id="3.30.360.10">
    <property type="entry name" value="Dihydrodipicolinate Reductase, domain 2"/>
    <property type="match status" value="1"/>
</dbReference>
<feature type="active site" description="Proton donor" evidence="12">
    <location>
        <position position="158"/>
    </location>
</feature>
<dbReference type="CDD" id="cd02274">
    <property type="entry name" value="DHDPR_N"/>
    <property type="match status" value="1"/>
</dbReference>
<evidence type="ECO:0000256" key="12">
    <source>
        <dbReference type="HAMAP-Rule" id="MF_00102"/>
    </source>
</evidence>
<dbReference type="HAMAP" id="MF_00102">
    <property type="entry name" value="DapB"/>
    <property type="match status" value="1"/>
</dbReference>
<evidence type="ECO:0000256" key="5">
    <source>
        <dbReference type="ARBA" id="ARBA00023002"/>
    </source>
</evidence>
<dbReference type="InterPro" id="IPR023940">
    <property type="entry name" value="DHDPR_bac"/>
</dbReference>
<keyword evidence="3 12" id="KW-0521">NADP</keyword>
<evidence type="ECO:0000313" key="15">
    <source>
        <dbReference type="EMBL" id="SMG55579.1"/>
    </source>
</evidence>
<evidence type="ECO:0000259" key="14">
    <source>
        <dbReference type="Pfam" id="PF05173"/>
    </source>
</evidence>
<comment type="similarity">
    <text evidence="1 12">Belongs to the DapB family.</text>
</comment>
<keyword evidence="4 12" id="KW-0220">Diaminopimelate biosynthesis</keyword>
<dbReference type="PIRSF" id="PIRSF000161">
    <property type="entry name" value="DHPR"/>
    <property type="match status" value="1"/>
</dbReference>
<comment type="function">
    <text evidence="12">Catalyzes the conversion of 4-hydroxy-tetrahydrodipicolinate (HTPA) to tetrahydrodipicolinate.</text>
</comment>
<keyword evidence="16" id="KW-1185">Reference proteome</keyword>
<dbReference type="GO" id="GO:0050661">
    <property type="term" value="F:NADP binding"/>
    <property type="evidence" value="ECO:0007669"/>
    <property type="project" value="UniProtKB-UniRule"/>
</dbReference>
<feature type="binding site" evidence="12">
    <location>
        <begin position="98"/>
        <end position="100"/>
    </location>
    <ligand>
        <name>NAD(+)</name>
        <dbReference type="ChEBI" id="CHEBI:57540"/>
    </ligand>
</feature>
<dbReference type="GO" id="GO:0019877">
    <property type="term" value="P:diaminopimelate biosynthetic process"/>
    <property type="evidence" value="ECO:0007669"/>
    <property type="project" value="UniProtKB-UniRule"/>
</dbReference>
<dbReference type="InterPro" id="IPR036291">
    <property type="entry name" value="NAD(P)-bd_dom_sf"/>
</dbReference>
<dbReference type="PANTHER" id="PTHR20836">
    <property type="entry name" value="DIHYDRODIPICOLINATE REDUCTASE"/>
    <property type="match status" value="1"/>
</dbReference>
<dbReference type="EMBL" id="FXAT01000007">
    <property type="protein sequence ID" value="SMG55579.1"/>
    <property type="molecule type" value="Genomic_DNA"/>
</dbReference>
<evidence type="ECO:0000256" key="2">
    <source>
        <dbReference type="ARBA" id="ARBA00022605"/>
    </source>
</evidence>
<dbReference type="InterPro" id="IPR022663">
    <property type="entry name" value="DapB_C"/>
</dbReference>
<comment type="pathway">
    <text evidence="8 12">Amino-acid biosynthesis; L-lysine biosynthesis via DAP pathway; (S)-tetrahydrodipicolinate from L-aspartate: step 4/4.</text>
</comment>
<sequence>MGSRIAVAGATGQMGKMVIKVLRESEDLRLSGALVRHGSPFVGQSATDFLGWETEVLFEDDVDRVLSDADCLIELSSPGAVGGHVSACMRHGVPVVIGTTGLSQQLQAVIEDAATRIAIVQSANLSPAMTAVNEFLAKAAALFPEYDVHIAEAHHRHKKDAPSGTALWMAESVKRARLESGCGADSHISFTSIRGGNIVSEHTAMLFGDVEQLEIKHVCTDREVYASGSLHAARFAIGQTPGLYSMKEVVAARR</sequence>
<comment type="subunit">
    <text evidence="12">Homotetramer.</text>
</comment>
<evidence type="ECO:0000259" key="13">
    <source>
        <dbReference type="Pfam" id="PF01113"/>
    </source>
</evidence>
<evidence type="ECO:0000256" key="11">
    <source>
        <dbReference type="ARBA" id="ARBA00049396"/>
    </source>
</evidence>
<keyword evidence="12" id="KW-0963">Cytoplasm</keyword>
<feature type="binding site" evidence="12">
    <location>
        <position position="155"/>
    </location>
    <ligand>
        <name>(S)-2,3,4,5-tetrahydrodipicolinate</name>
        <dbReference type="ChEBI" id="CHEBI:16845"/>
    </ligand>
</feature>